<comment type="cofactor">
    <cofactor evidence="2 5 6">
        <name>pyridoxal 5'-phosphate</name>
        <dbReference type="ChEBI" id="CHEBI:597326"/>
    </cofactor>
</comment>
<dbReference type="GO" id="GO:0030632">
    <property type="term" value="P:D-alanine biosynthetic process"/>
    <property type="evidence" value="ECO:0007669"/>
    <property type="project" value="UniProtKB-UniRule"/>
</dbReference>
<evidence type="ECO:0000256" key="5">
    <source>
        <dbReference type="HAMAP-Rule" id="MF_01201"/>
    </source>
</evidence>
<feature type="domain" description="Alanine racemase C-terminal" evidence="8">
    <location>
        <begin position="229"/>
        <end position="352"/>
    </location>
</feature>
<dbReference type="HAMAP" id="MF_01201">
    <property type="entry name" value="Ala_racemase"/>
    <property type="match status" value="1"/>
</dbReference>
<feature type="binding site" evidence="5 7">
    <location>
        <position position="135"/>
    </location>
    <ligand>
        <name>substrate</name>
    </ligand>
</feature>
<dbReference type="Pfam" id="PF01168">
    <property type="entry name" value="Ala_racemase_N"/>
    <property type="match status" value="1"/>
</dbReference>
<reference evidence="9 10" key="1">
    <citation type="submission" date="2017-08" db="EMBL/GenBank/DDBJ databases">
        <title>Fine stratification of microbial communities through a metagenomic profile of the photic zone.</title>
        <authorList>
            <person name="Haro-Moreno J.M."/>
            <person name="Lopez-Perez M."/>
            <person name="De La Torre J."/>
            <person name="Picazo A."/>
            <person name="Camacho A."/>
            <person name="Rodriguez-Valera F."/>
        </authorList>
    </citation>
    <scope>NUCLEOTIDE SEQUENCE [LARGE SCALE GENOMIC DNA]</scope>
    <source>
        <strain evidence="9">MED-G24</strain>
    </source>
</reference>
<accession>A0A2A5WUR2</accession>
<dbReference type="SMART" id="SM01005">
    <property type="entry name" value="Ala_racemase_C"/>
    <property type="match status" value="1"/>
</dbReference>
<comment type="similarity">
    <text evidence="5">Belongs to the alanine racemase family.</text>
</comment>
<dbReference type="InterPro" id="IPR029066">
    <property type="entry name" value="PLP-binding_barrel"/>
</dbReference>
<sequence>MNDAEVLPQNRPVARIDLTAIVNNCQVVRGLATGSRIMAVVKADAYGHGLPQVARAIAPWVDALAVARVAEAVELRKSDIGCDIVVLQGFTSRSELADCAVNHFLPVVHTETQIRLMKEEPELPVWIKVDTGMHRLGLTSSRLQDVSPVLNVVGVMSHLANSDQHDHPMNKAQLSELLSCARGLGCPLSIANSGAVLSLPECHLDWVRPGIMLFGASADGREESRIREAMSLTAPVLSLQSLRVGDSVGYGSTWKASEACRIAVVGVGYADGYPREIDGGEVQTAAGRRPIVGRVSMDMLTILLREEDHLDVGDQVTLWGDGLSIREVVAWAGTVPYTLMTGLTGRVHREYIEP</sequence>
<evidence type="ECO:0000256" key="1">
    <source>
        <dbReference type="ARBA" id="ARBA00000316"/>
    </source>
</evidence>
<dbReference type="InterPro" id="IPR009006">
    <property type="entry name" value="Ala_racemase/Decarboxylase_C"/>
</dbReference>
<dbReference type="GO" id="GO:0008784">
    <property type="term" value="F:alanine racemase activity"/>
    <property type="evidence" value="ECO:0007669"/>
    <property type="project" value="UniProtKB-UniRule"/>
</dbReference>
<feature type="active site" description="Proton acceptor; specific for D-alanine" evidence="5">
    <location>
        <position position="42"/>
    </location>
</feature>
<protein>
    <recommendedName>
        <fullName evidence="5">Alanine racemase</fullName>
        <ecNumber evidence="5">5.1.1.1</ecNumber>
    </recommendedName>
</protein>
<dbReference type="FunFam" id="3.20.20.10:FF:000002">
    <property type="entry name" value="Alanine racemase"/>
    <property type="match status" value="1"/>
</dbReference>
<dbReference type="InterPro" id="IPR020622">
    <property type="entry name" value="Ala_racemase_pyridoxalP-BS"/>
</dbReference>
<keyword evidence="4 5" id="KW-0413">Isomerase</keyword>
<dbReference type="GO" id="GO:0005829">
    <property type="term" value="C:cytosol"/>
    <property type="evidence" value="ECO:0007669"/>
    <property type="project" value="TreeGrafter"/>
</dbReference>
<dbReference type="InterPro" id="IPR000821">
    <property type="entry name" value="Ala_racemase"/>
</dbReference>
<proteinExistence type="inferred from homology"/>
<evidence type="ECO:0000256" key="3">
    <source>
        <dbReference type="ARBA" id="ARBA00022898"/>
    </source>
</evidence>
<dbReference type="PRINTS" id="PR00992">
    <property type="entry name" value="ALARACEMASE"/>
</dbReference>
<dbReference type="Pfam" id="PF00842">
    <property type="entry name" value="Ala_racemase_C"/>
    <property type="match status" value="1"/>
</dbReference>
<evidence type="ECO:0000313" key="9">
    <source>
        <dbReference type="EMBL" id="PDH40300.1"/>
    </source>
</evidence>
<comment type="pathway">
    <text evidence="5">Amino-acid biosynthesis; D-alanine biosynthesis; D-alanine from L-alanine: step 1/1.</text>
</comment>
<evidence type="ECO:0000313" key="10">
    <source>
        <dbReference type="Proteomes" id="UP000219327"/>
    </source>
</evidence>
<dbReference type="PANTHER" id="PTHR30511:SF0">
    <property type="entry name" value="ALANINE RACEMASE, CATABOLIC-RELATED"/>
    <property type="match status" value="1"/>
</dbReference>
<dbReference type="InterPro" id="IPR011079">
    <property type="entry name" value="Ala_racemase_C"/>
</dbReference>
<dbReference type="EMBL" id="NTKD01000013">
    <property type="protein sequence ID" value="PDH40300.1"/>
    <property type="molecule type" value="Genomic_DNA"/>
</dbReference>
<organism evidence="9 10">
    <name type="scientific">OM182 bacterium MED-G24</name>
    <dbReference type="NCBI Taxonomy" id="1986255"/>
    <lineage>
        <taxon>Bacteria</taxon>
        <taxon>Pseudomonadati</taxon>
        <taxon>Pseudomonadota</taxon>
        <taxon>Gammaproteobacteria</taxon>
        <taxon>OMG group</taxon>
        <taxon>OM182 clade</taxon>
    </lineage>
</organism>
<evidence type="ECO:0000256" key="7">
    <source>
        <dbReference type="PIRSR" id="PIRSR600821-52"/>
    </source>
</evidence>
<dbReference type="EC" id="5.1.1.1" evidence="5"/>
<comment type="catalytic activity">
    <reaction evidence="1 5">
        <text>L-alanine = D-alanine</text>
        <dbReference type="Rhea" id="RHEA:20249"/>
        <dbReference type="ChEBI" id="CHEBI:57416"/>
        <dbReference type="ChEBI" id="CHEBI:57972"/>
        <dbReference type="EC" id="5.1.1.1"/>
    </reaction>
</comment>
<evidence type="ECO:0000256" key="6">
    <source>
        <dbReference type="PIRSR" id="PIRSR600821-50"/>
    </source>
</evidence>
<dbReference type="SUPFAM" id="SSF50621">
    <property type="entry name" value="Alanine racemase C-terminal domain-like"/>
    <property type="match status" value="1"/>
</dbReference>
<dbReference type="SUPFAM" id="SSF51419">
    <property type="entry name" value="PLP-binding barrel"/>
    <property type="match status" value="1"/>
</dbReference>
<dbReference type="Gene3D" id="3.20.20.10">
    <property type="entry name" value="Alanine racemase"/>
    <property type="match status" value="1"/>
</dbReference>
<dbReference type="GO" id="GO:0030170">
    <property type="term" value="F:pyridoxal phosphate binding"/>
    <property type="evidence" value="ECO:0007669"/>
    <property type="project" value="UniProtKB-UniRule"/>
</dbReference>
<feature type="active site" description="Proton acceptor; specific for L-alanine" evidence="5">
    <location>
        <position position="250"/>
    </location>
</feature>
<evidence type="ECO:0000256" key="4">
    <source>
        <dbReference type="ARBA" id="ARBA00023235"/>
    </source>
</evidence>
<dbReference type="UniPathway" id="UPA00042">
    <property type="reaction ID" value="UER00497"/>
</dbReference>
<feature type="modified residue" description="N6-(pyridoxal phosphate)lysine" evidence="5 6">
    <location>
        <position position="42"/>
    </location>
</feature>
<comment type="caution">
    <text evidence="9">The sequence shown here is derived from an EMBL/GenBank/DDBJ whole genome shotgun (WGS) entry which is preliminary data.</text>
</comment>
<evidence type="ECO:0000259" key="8">
    <source>
        <dbReference type="SMART" id="SM01005"/>
    </source>
</evidence>
<feature type="binding site" evidence="5 7">
    <location>
        <position position="297"/>
    </location>
    <ligand>
        <name>substrate</name>
    </ligand>
</feature>
<comment type="function">
    <text evidence="5">Catalyzes the interconversion of L-alanine and D-alanine. May also act on other amino acids.</text>
</comment>
<dbReference type="PANTHER" id="PTHR30511">
    <property type="entry name" value="ALANINE RACEMASE"/>
    <property type="match status" value="1"/>
</dbReference>
<dbReference type="AlphaFoldDB" id="A0A2A5WUR2"/>
<dbReference type="PROSITE" id="PS00395">
    <property type="entry name" value="ALANINE_RACEMASE"/>
    <property type="match status" value="1"/>
</dbReference>
<keyword evidence="3 5" id="KW-0663">Pyridoxal phosphate</keyword>
<dbReference type="InterPro" id="IPR001608">
    <property type="entry name" value="Ala_racemase_N"/>
</dbReference>
<dbReference type="Proteomes" id="UP000219327">
    <property type="component" value="Unassembled WGS sequence"/>
</dbReference>
<name>A0A2A5WUR2_9GAMM</name>
<dbReference type="NCBIfam" id="TIGR00492">
    <property type="entry name" value="alr"/>
    <property type="match status" value="1"/>
</dbReference>
<gene>
    <name evidence="9" type="primary">alr</name>
    <name evidence="9" type="ORF">CNE99_03805</name>
</gene>
<evidence type="ECO:0000256" key="2">
    <source>
        <dbReference type="ARBA" id="ARBA00001933"/>
    </source>
</evidence>
<dbReference type="Gene3D" id="2.40.37.10">
    <property type="entry name" value="Lyase, Ornithine Decarboxylase, Chain A, domain 1"/>
    <property type="match status" value="1"/>
</dbReference>